<dbReference type="EMBL" id="JBEVYD010000003">
    <property type="protein sequence ID" value="KAL3234447.1"/>
    <property type="molecule type" value="Genomic_DNA"/>
</dbReference>
<dbReference type="Pfam" id="PF00472">
    <property type="entry name" value="RF-1"/>
    <property type="match status" value="1"/>
</dbReference>
<reference evidence="7 8" key="1">
    <citation type="submission" date="2024-05" db="EMBL/GenBank/DDBJ databases">
        <title>Long read based assembly of the Candida bracarensis genome reveals expanded adhesin content.</title>
        <authorList>
            <person name="Marcet-Houben M."/>
            <person name="Ksiezopolska E."/>
            <person name="Gabaldon T."/>
        </authorList>
    </citation>
    <scope>NUCLEOTIDE SEQUENCE [LARGE SCALE GENOMIC DNA]</scope>
    <source>
        <strain evidence="7 8">CBM6</strain>
    </source>
</reference>
<dbReference type="InterPro" id="IPR045853">
    <property type="entry name" value="Pep_chain_release_fac_I_sf"/>
</dbReference>
<feature type="compositionally biased region" description="Basic residues" evidence="5">
    <location>
        <begin position="131"/>
        <end position="142"/>
    </location>
</feature>
<evidence type="ECO:0000313" key="7">
    <source>
        <dbReference type="EMBL" id="KAL3234447.1"/>
    </source>
</evidence>
<dbReference type="SUPFAM" id="SSF75620">
    <property type="entry name" value="Release factor"/>
    <property type="match status" value="1"/>
</dbReference>
<dbReference type="Proteomes" id="UP001623330">
    <property type="component" value="Unassembled WGS sequence"/>
</dbReference>
<sequence length="174" mass="20437">MLHYNGLQNILHTRRLSSCCITLIKKTKFPPRAKFDPSWEVDIEEKFLHGGTGPGGQKINKCNSKVQLKHIPSSIVVTCQATRSRDQNRKIAREKLALELERWRIKKEMGSDGDEMVLTERERALQEWKRQQKKSKSKKSRIKHELAKMERLKQEEQDLEEIRKLFPDKNQSTT</sequence>
<evidence type="ECO:0000256" key="3">
    <source>
        <dbReference type="ARBA" id="ARBA00022946"/>
    </source>
</evidence>
<protein>
    <submittedName>
        <fullName evidence="7">Peptide chain release factor-like protein, mitochondrial</fullName>
    </submittedName>
</protein>
<dbReference type="InterPro" id="IPR052405">
    <property type="entry name" value="Mito_Transl_Release_Factor"/>
</dbReference>
<dbReference type="InterPro" id="IPR000352">
    <property type="entry name" value="Pep_chain_release_fac_I"/>
</dbReference>
<keyword evidence="4" id="KW-0496">Mitochondrion</keyword>
<dbReference type="PANTHER" id="PTHR46203:SF1">
    <property type="entry name" value="MITOCHONDRIAL TRANSLATION RELEASE FACTOR IN RESCUE"/>
    <property type="match status" value="1"/>
</dbReference>
<dbReference type="Gene3D" id="3.30.160.20">
    <property type="match status" value="1"/>
</dbReference>
<comment type="subcellular location">
    <subcellularLocation>
        <location evidence="1">Mitochondrion</location>
    </subcellularLocation>
</comment>
<keyword evidence="3" id="KW-0809">Transit peptide</keyword>
<evidence type="ECO:0000256" key="4">
    <source>
        <dbReference type="ARBA" id="ARBA00023128"/>
    </source>
</evidence>
<gene>
    <name evidence="7" type="ORF">RNJ44_03209</name>
</gene>
<evidence type="ECO:0000256" key="2">
    <source>
        <dbReference type="ARBA" id="ARBA00010835"/>
    </source>
</evidence>
<accession>A0ABR4NZ46</accession>
<comment type="caution">
    <text evidence="7">The sequence shown here is derived from an EMBL/GenBank/DDBJ whole genome shotgun (WGS) entry which is preliminary data.</text>
</comment>
<evidence type="ECO:0000256" key="1">
    <source>
        <dbReference type="ARBA" id="ARBA00004173"/>
    </source>
</evidence>
<name>A0ABR4NZ46_9SACH</name>
<comment type="similarity">
    <text evidence="2">Belongs to the prokaryotic/mitochondrial release factor family.</text>
</comment>
<keyword evidence="8" id="KW-1185">Reference proteome</keyword>
<organism evidence="7 8">
    <name type="scientific">Nakaseomyces bracarensis</name>
    <dbReference type="NCBI Taxonomy" id="273131"/>
    <lineage>
        <taxon>Eukaryota</taxon>
        <taxon>Fungi</taxon>
        <taxon>Dikarya</taxon>
        <taxon>Ascomycota</taxon>
        <taxon>Saccharomycotina</taxon>
        <taxon>Saccharomycetes</taxon>
        <taxon>Saccharomycetales</taxon>
        <taxon>Saccharomycetaceae</taxon>
        <taxon>Nakaseomyces</taxon>
    </lineage>
</organism>
<proteinExistence type="inferred from homology"/>
<feature type="domain" description="Prokaryotic-type class I peptide chain release factors" evidence="6">
    <location>
        <begin position="42"/>
        <end position="143"/>
    </location>
</feature>
<feature type="region of interest" description="Disordered" evidence="5">
    <location>
        <begin position="128"/>
        <end position="149"/>
    </location>
</feature>
<evidence type="ECO:0000256" key="5">
    <source>
        <dbReference type="SAM" id="MobiDB-lite"/>
    </source>
</evidence>
<evidence type="ECO:0000313" key="8">
    <source>
        <dbReference type="Proteomes" id="UP001623330"/>
    </source>
</evidence>
<evidence type="ECO:0000259" key="6">
    <source>
        <dbReference type="Pfam" id="PF00472"/>
    </source>
</evidence>
<dbReference type="PANTHER" id="PTHR46203">
    <property type="entry name" value="PROBABLE PEPTIDE CHAIN RELEASE FACTOR C12ORF65"/>
    <property type="match status" value="1"/>
</dbReference>